<evidence type="ECO:0000313" key="1">
    <source>
        <dbReference type="EMBL" id="GFR89200.1"/>
    </source>
</evidence>
<dbReference type="Proteomes" id="UP000762676">
    <property type="component" value="Unassembled WGS sequence"/>
</dbReference>
<dbReference type="InterPro" id="IPR001888">
    <property type="entry name" value="Transposase_1"/>
</dbReference>
<dbReference type="GO" id="GO:0003676">
    <property type="term" value="F:nucleic acid binding"/>
    <property type="evidence" value="ECO:0007669"/>
    <property type="project" value="InterPro"/>
</dbReference>
<dbReference type="PANTHER" id="PTHR46060:SF1">
    <property type="entry name" value="MARINER MOS1 TRANSPOSASE-LIKE PROTEIN"/>
    <property type="match status" value="1"/>
</dbReference>
<reference evidence="1 2" key="1">
    <citation type="journal article" date="2021" name="Elife">
        <title>Chloroplast acquisition without the gene transfer in kleptoplastic sea slugs, Plakobranchus ocellatus.</title>
        <authorList>
            <person name="Maeda T."/>
            <person name="Takahashi S."/>
            <person name="Yoshida T."/>
            <person name="Shimamura S."/>
            <person name="Takaki Y."/>
            <person name="Nagai Y."/>
            <person name="Toyoda A."/>
            <person name="Suzuki Y."/>
            <person name="Arimoto A."/>
            <person name="Ishii H."/>
            <person name="Satoh N."/>
            <person name="Nishiyama T."/>
            <person name="Hasebe M."/>
            <person name="Maruyama T."/>
            <person name="Minagawa J."/>
            <person name="Obokata J."/>
            <person name="Shigenobu S."/>
        </authorList>
    </citation>
    <scope>NUCLEOTIDE SEQUENCE [LARGE SCALE GENOMIC DNA]</scope>
</reference>
<gene>
    <name evidence="1" type="ORF">ElyMa_002537800</name>
</gene>
<dbReference type="AlphaFoldDB" id="A0AAV4GVJ9"/>
<dbReference type="Pfam" id="PF01359">
    <property type="entry name" value="Transposase_1"/>
    <property type="match status" value="1"/>
</dbReference>
<name>A0AAV4GVJ9_9GAST</name>
<accession>A0AAV4GVJ9</accession>
<evidence type="ECO:0000313" key="2">
    <source>
        <dbReference type="Proteomes" id="UP000762676"/>
    </source>
</evidence>
<protein>
    <submittedName>
        <fullName evidence="1">Transposase</fullName>
    </submittedName>
</protein>
<proteinExistence type="predicted"/>
<dbReference type="PANTHER" id="PTHR46060">
    <property type="entry name" value="MARINER MOS1 TRANSPOSASE-LIKE PROTEIN"/>
    <property type="match status" value="1"/>
</dbReference>
<dbReference type="InterPro" id="IPR036397">
    <property type="entry name" value="RNaseH_sf"/>
</dbReference>
<comment type="caution">
    <text evidence="1">The sequence shown here is derived from an EMBL/GenBank/DDBJ whole genome shotgun (WGS) entry which is preliminary data.</text>
</comment>
<keyword evidence="2" id="KW-1185">Reference proteome</keyword>
<dbReference type="Gene3D" id="3.30.420.10">
    <property type="entry name" value="Ribonuclease H-like superfamily/Ribonuclease H"/>
    <property type="match status" value="1"/>
</dbReference>
<dbReference type="InterPro" id="IPR052709">
    <property type="entry name" value="Transposase-MT_Hybrid"/>
</dbReference>
<organism evidence="1 2">
    <name type="scientific">Elysia marginata</name>
    <dbReference type="NCBI Taxonomy" id="1093978"/>
    <lineage>
        <taxon>Eukaryota</taxon>
        <taxon>Metazoa</taxon>
        <taxon>Spiralia</taxon>
        <taxon>Lophotrochozoa</taxon>
        <taxon>Mollusca</taxon>
        <taxon>Gastropoda</taxon>
        <taxon>Heterobranchia</taxon>
        <taxon>Euthyneura</taxon>
        <taxon>Panpulmonata</taxon>
        <taxon>Sacoglossa</taxon>
        <taxon>Placobranchoidea</taxon>
        <taxon>Plakobranchidae</taxon>
        <taxon>Elysia</taxon>
    </lineage>
</organism>
<sequence length="213" mass="24842">MWRVIKLGGVTRSEERKMASSMDLRLKQRAVIEFLTAEGYSPIEIYSRMKAVYARTGRPLSASDSKHQPRVDQLIRENLRVKQIDISIEIGISQERVHHIITNLLGYRKVSTRWVPRMLTPQMKLQRVQIGRELLAKFDEVGEDFLRQIVTGDESWVHHYDPESKQQSKEYRHKTSPSPKKLKVFSSARKVLLTIFWDSEGVVHTEFRNKATP</sequence>
<dbReference type="EMBL" id="BMAT01005211">
    <property type="protein sequence ID" value="GFR89200.1"/>
    <property type="molecule type" value="Genomic_DNA"/>
</dbReference>